<protein>
    <recommendedName>
        <fullName evidence="6">Ferredoxin thioredoxin reductase alpha chain domain-containing protein</fullName>
    </recommendedName>
</protein>
<evidence type="ECO:0000256" key="4">
    <source>
        <dbReference type="ARBA" id="ARBA00034490"/>
    </source>
</evidence>
<dbReference type="GO" id="GO:0015979">
    <property type="term" value="P:photosynthesis"/>
    <property type="evidence" value="ECO:0007669"/>
    <property type="project" value="InterPro"/>
</dbReference>
<reference evidence="7 8" key="1">
    <citation type="journal article" date="2010" name="Science">
        <title>Genomic analysis of organismal complexity in the multicellular green alga Volvox carteri.</title>
        <authorList>
            <person name="Prochnik S.E."/>
            <person name="Umen J."/>
            <person name="Nedelcu A.M."/>
            <person name="Hallmann A."/>
            <person name="Miller S.M."/>
            <person name="Nishii I."/>
            <person name="Ferris P."/>
            <person name="Kuo A."/>
            <person name="Mitros T."/>
            <person name="Fritz-Laylin L.K."/>
            <person name="Hellsten U."/>
            <person name="Chapman J."/>
            <person name="Simakov O."/>
            <person name="Rensing S.A."/>
            <person name="Terry A."/>
            <person name="Pangilinan J."/>
            <person name="Kapitonov V."/>
            <person name="Jurka J."/>
            <person name="Salamov A."/>
            <person name="Shapiro H."/>
            <person name="Schmutz J."/>
            <person name="Grimwood J."/>
            <person name="Lindquist E."/>
            <person name="Lucas S."/>
            <person name="Grigoriev I.V."/>
            <person name="Schmitt R."/>
            <person name="Kirk D."/>
            <person name="Rokhsar D.S."/>
        </authorList>
    </citation>
    <scope>NUCLEOTIDE SEQUENCE [LARGE SCALE GENOMIC DNA]</scope>
    <source>
        <strain evidence="8">f. Nagariensis / Eve</strain>
    </source>
</reference>
<dbReference type="OrthoDB" id="532794at2759"/>
<feature type="coiled-coil region" evidence="5">
    <location>
        <begin position="77"/>
        <end position="104"/>
    </location>
</feature>
<dbReference type="RefSeq" id="XP_002958221.1">
    <property type="nucleotide sequence ID" value="XM_002958175.1"/>
</dbReference>
<dbReference type="KEGG" id="vcn:VOLCADRAFT_108021"/>
<dbReference type="InParanoid" id="D8UHT4"/>
<dbReference type="GeneID" id="9623317"/>
<dbReference type="InterPro" id="IPR004207">
    <property type="entry name" value="Fd_thioredoxin_Rdtase_alpha"/>
</dbReference>
<dbReference type="AlphaFoldDB" id="D8UHT4"/>
<evidence type="ECO:0000256" key="2">
    <source>
        <dbReference type="ARBA" id="ARBA00026011"/>
    </source>
</evidence>
<keyword evidence="8" id="KW-1185">Reference proteome</keyword>
<evidence type="ECO:0000256" key="1">
    <source>
        <dbReference type="ARBA" id="ARBA00023002"/>
    </source>
</evidence>
<proteinExistence type="inferred from homology"/>
<evidence type="ECO:0000256" key="5">
    <source>
        <dbReference type="SAM" id="Coils"/>
    </source>
</evidence>
<dbReference type="InterPro" id="IPR008990">
    <property type="entry name" value="Elect_transpt_acc-like_dom_sf"/>
</dbReference>
<evidence type="ECO:0000313" key="8">
    <source>
        <dbReference type="Proteomes" id="UP000001058"/>
    </source>
</evidence>
<dbReference type="InterPro" id="IPR044166">
    <property type="entry name" value="FTRV"/>
</dbReference>
<dbReference type="PANTHER" id="PTHR46937:SF4">
    <property type="entry name" value="FERREDOXIN-THIOREDOXIN REDUCTASE SUBUNIT A1, CHLOROPLASTIC"/>
    <property type="match status" value="1"/>
</dbReference>
<dbReference type="STRING" id="3068.D8UHT4"/>
<dbReference type="Pfam" id="PF02941">
    <property type="entry name" value="FeThRed_A"/>
    <property type="match status" value="1"/>
</dbReference>
<dbReference type="PANTHER" id="PTHR46937">
    <property type="entry name" value="FERREDOXIN-THIOREDOXIN REDUCTASE, VARIABLE CHAIN"/>
    <property type="match status" value="1"/>
</dbReference>
<evidence type="ECO:0000256" key="3">
    <source>
        <dbReference type="ARBA" id="ARBA00034474"/>
    </source>
</evidence>
<dbReference type="EMBL" id="GL378408">
    <property type="protein sequence ID" value="EFJ40755.1"/>
    <property type="molecule type" value="Genomic_DNA"/>
</dbReference>
<name>D8UHT4_VOLCA</name>
<comment type="subunit">
    <text evidence="2">Heterodimer of subunit A (variable subunit) and subunit B (catalytic subunit). Heterodimeric FTR forms a complex with ferredoxin and thioredoxin.</text>
</comment>
<dbReference type="Gene3D" id="2.30.30.50">
    <property type="match status" value="1"/>
</dbReference>
<gene>
    <name evidence="7" type="ORF">VOLCADRAFT_108021</name>
</gene>
<dbReference type="eggNOG" id="KOG2672">
    <property type="taxonomic scope" value="Eukaryota"/>
</dbReference>
<dbReference type="GO" id="GO:0016491">
    <property type="term" value="F:oxidoreductase activity"/>
    <property type="evidence" value="ECO:0007669"/>
    <property type="project" value="UniProtKB-KW"/>
</dbReference>
<keyword evidence="5" id="KW-0175">Coiled coil</keyword>
<keyword evidence="1" id="KW-0560">Oxidoreductase</keyword>
<evidence type="ECO:0000313" key="7">
    <source>
        <dbReference type="EMBL" id="EFJ40755.1"/>
    </source>
</evidence>
<comment type="function">
    <text evidence="3">Variable subunit of the ferredoxin-thioredoxin reductase (FTR), which catalyzes the two-electron reduction of thioredoxins by the electrons provided by reduced ferredoxin.</text>
</comment>
<organism evidence="8">
    <name type="scientific">Volvox carteri f. nagariensis</name>
    <dbReference type="NCBI Taxonomy" id="3068"/>
    <lineage>
        <taxon>Eukaryota</taxon>
        <taxon>Viridiplantae</taxon>
        <taxon>Chlorophyta</taxon>
        <taxon>core chlorophytes</taxon>
        <taxon>Chlorophyceae</taxon>
        <taxon>CS clade</taxon>
        <taxon>Chlamydomonadales</taxon>
        <taxon>Volvocaceae</taxon>
        <taxon>Volvox</taxon>
    </lineage>
</organism>
<feature type="domain" description="Ferredoxin thioredoxin reductase alpha chain" evidence="6">
    <location>
        <begin position="1071"/>
        <end position="1142"/>
    </location>
</feature>
<evidence type="ECO:0000259" key="6">
    <source>
        <dbReference type="Pfam" id="PF02941"/>
    </source>
</evidence>
<accession>D8UHT4</accession>
<sequence>MSVGSVLPPVNEAISLLDVSFVNNEWHGTPATLRRSIQILVDHISVQSVQLSRVEDILNAFGNPSQHGGTVWSKLAAKADLSRLERLEAQMDGLLNDCAQMRTHQDDASLLVGKLREMEPRIEVQINHLRGDIKQSAAAHAHDDVASRLELLKDQMTSMEARLGLPYTQDTASGFDQYGGSRRHTGGFGSCVSPSKAVVSVPTGSVLDRILRLERRTDALAEMSTKAEALALAAASTRQEADAESTSRVKEAEKRLVARIQSVESTLEGKVSALSAQTGITISAELDKRLHGVYDHLDAQVQRLGGDLDRLSRDKIDLASLEHYSLRVSTLFEGVAQGLADEVATLVGQLRTEVAGTTRNAEDMRVKDKMLHDKVKAELDAMRQMSGQFKETITAMQEAIAASQNTRLLEETRGHVRQVMADTEQLQKAVKGLNTAVAGTSSALELQSHKLSQLSHKIGGVHHEVCAVKDTLYGGVASAAEGAAEQSGPPGTSLLSKLAFLERTIADLTASLNNKTDDVLTREMERRVATLARQQDVTAEGLRNLSATAFKRADEHASAIQRLTIAVSGNLEDRPTTTTVKHLVEAAAMEVRERCDQALAPLWDAVRILQSGIRDAAGELKAMGSHVTNLQQAQSDSRTKASNDRSSILATLRKPRIDLSWPPERERKLPALLAQQEYMNGGRGGRMSGRMTPSRIWTHAEVAAQGVHPGYQRDAVQMSKKIRALSSLPAQAMDDELGCLRTQFDSRLDSMASGIRQVVEQLEVHEKLQDRLTQLTTAIEEQLATQVSAWRTGNQQLRAELNRSVEVAAAALGTKVDALEAFYCKQSDEVKALSEMVASKASETALREVASTVASSLMRQELNDFREKELARWQAWLEDYRRSQDHLVTRSSLDSALDSATRQIKQDVDDVMTARVDELRRAFTSLRGEVDGRVRASTSRMEIAELRIQLGGGEAEELEAATAGIVTRRDVEDIVVAAMPQRAERAGLETRVRELGDQVADQTAALKLFRTEAVLRSEFTAEMARKVDLATYLAQGSARAAAANAAASASRAKLVIRCSGNGATSGAFHEGQKVKVVAAVKVYHAPKHHDGLDLNGMEGTLVKDVTHYKGKILSANFPFKVEFLLPGEGKPGKFQAHLGEDEIQAL</sequence>
<dbReference type="Proteomes" id="UP000001058">
    <property type="component" value="Unassembled WGS sequence"/>
</dbReference>
<comment type="similarity">
    <text evidence="4">Belongs to the ferredoxin thioredoxin reductase alpha subunit family.</text>
</comment>
<dbReference type="SUPFAM" id="SSF50090">
    <property type="entry name" value="Electron transport accessory proteins"/>
    <property type="match status" value="1"/>
</dbReference>